<dbReference type="Proteomes" id="UP000735302">
    <property type="component" value="Unassembled WGS sequence"/>
</dbReference>
<gene>
    <name evidence="2" type="ORF">PoB_001365600</name>
</gene>
<keyword evidence="3" id="KW-1185">Reference proteome</keyword>
<feature type="compositionally biased region" description="Low complexity" evidence="1">
    <location>
        <begin position="38"/>
        <end position="49"/>
    </location>
</feature>
<evidence type="ECO:0000313" key="2">
    <source>
        <dbReference type="EMBL" id="GFN87150.1"/>
    </source>
</evidence>
<name>A0AAV3YUP4_9GAST</name>
<comment type="caution">
    <text evidence="2">The sequence shown here is derived from an EMBL/GenBank/DDBJ whole genome shotgun (WGS) entry which is preliminary data.</text>
</comment>
<dbReference type="AlphaFoldDB" id="A0AAV3YUP4"/>
<evidence type="ECO:0000256" key="1">
    <source>
        <dbReference type="SAM" id="MobiDB-lite"/>
    </source>
</evidence>
<protein>
    <submittedName>
        <fullName evidence="2">Uncharacterized protein</fullName>
    </submittedName>
</protein>
<reference evidence="2 3" key="1">
    <citation type="journal article" date="2021" name="Elife">
        <title>Chloroplast acquisition without the gene transfer in kleptoplastic sea slugs, Plakobranchus ocellatus.</title>
        <authorList>
            <person name="Maeda T."/>
            <person name="Takahashi S."/>
            <person name="Yoshida T."/>
            <person name="Shimamura S."/>
            <person name="Takaki Y."/>
            <person name="Nagai Y."/>
            <person name="Toyoda A."/>
            <person name="Suzuki Y."/>
            <person name="Arimoto A."/>
            <person name="Ishii H."/>
            <person name="Satoh N."/>
            <person name="Nishiyama T."/>
            <person name="Hasebe M."/>
            <person name="Maruyama T."/>
            <person name="Minagawa J."/>
            <person name="Obokata J."/>
            <person name="Shigenobu S."/>
        </authorList>
    </citation>
    <scope>NUCLEOTIDE SEQUENCE [LARGE SCALE GENOMIC DNA]</scope>
</reference>
<feature type="compositionally biased region" description="Basic and acidic residues" evidence="1">
    <location>
        <begin position="1"/>
        <end position="14"/>
    </location>
</feature>
<proteinExistence type="predicted"/>
<dbReference type="EMBL" id="BLXT01001660">
    <property type="protein sequence ID" value="GFN87150.1"/>
    <property type="molecule type" value="Genomic_DNA"/>
</dbReference>
<feature type="region of interest" description="Disordered" evidence="1">
    <location>
        <begin position="1"/>
        <end position="88"/>
    </location>
</feature>
<evidence type="ECO:0000313" key="3">
    <source>
        <dbReference type="Proteomes" id="UP000735302"/>
    </source>
</evidence>
<accession>A0AAV3YUP4</accession>
<sequence length="88" mass="8781">MAHVYGCERGRGENAQEGEPGSQSRREQAVCESGYHTGIGSSGATGTTALSNQLGVGGTVASPEICRDPSVAGLSPPPKPLSDGGPKA</sequence>
<organism evidence="2 3">
    <name type="scientific">Plakobranchus ocellatus</name>
    <dbReference type="NCBI Taxonomy" id="259542"/>
    <lineage>
        <taxon>Eukaryota</taxon>
        <taxon>Metazoa</taxon>
        <taxon>Spiralia</taxon>
        <taxon>Lophotrochozoa</taxon>
        <taxon>Mollusca</taxon>
        <taxon>Gastropoda</taxon>
        <taxon>Heterobranchia</taxon>
        <taxon>Euthyneura</taxon>
        <taxon>Panpulmonata</taxon>
        <taxon>Sacoglossa</taxon>
        <taxon>Placobranchoidea</taxon>
        <taxon>Plakobranchidae</taxon>
        <taxon>Plakobranchus</taxon>
    </lineage>
</organism>